<dbReference type="EMBL" id="LNJU01000004">
    <property type="protein sequence ID" value="KWZ57771.1"/>
    <property type="molecule type" value="Genomic_DNA"/>
</dbReference>
<evidence type="ECO:0000313" key="1">
    <source>
        <dbReference type="EMBL" id="KWZ57771.1"/>
    </source>
</evidence>
<reference evidence="1 2" key="1">
    <citation type="submission" date="2015-11" db="EMBL/GenBank/DDBJ databases">
        <authorList>
            <person name="Sahl J."/>
            <person name="Wagner D."/>
            <person name="Keim P."/>
        </authorList>
    </citation>
    <scope>NUCLEOTIDE SEQUENCE [LARGE SCALE GENOMIC DNA]</scope>
    <source>
        <strain evidence="1 2">MSMB1157</strain>
    </source>
</reference>
<dbReference type="Proteomes" id="UP000070119">
    <property type="component" value="Unassembled WGS sequence"/>
</dbReference>
<accession>A0A107XMT9</accession>
<name>A0A107XMT9_9BURK</name>
<protein>
    <submittedName>
        <fullName evidence="1">Uncharacterized protein</fullName>
    </submittedName>
</protein>
<organism evidence="1 2">
    <name type="scientific">Burkholderia ubonensis</name>
    <dbReference type="NCBI Taxonomy" id="101571"/>
    <lineage>
        <taxon>Bacteria</taxon>
        <taxon>Pseudomonadati</taxon>
        <taxon>Pseudomonadota</taxon>
        <taxon>Betaproteobacteria</taxon>
        <taxon>Burkholderiales</taxon>
        <taxon>Burkholderiaceae</taxon>
        <taxon>Burkholderia</taxon>
        <taxon>Burkholderia cepacia complex</taxon>
    </lineage>
</organism>
<gene>
    <name evidence="1" type="ORF">WK57_20070</name>
</gene>
<evidence type="ECO:0000313" key="2">
    <source>
        <dbReference type="Proteomes" id="UP000070119"/>
    </source>
</evidence>
<dbReference type="AlphaFoldDB" id="A0A107XMT9"/>
<proteinExistence type="predicted"/>
<sequence length="95" mass="9966">MAGRPVAVRPCGARRTRALISLAIGPLDFLAHFSVNHADGYRFSPAVETCFYVGVYVVDQLLSGTLSLSDALNNPTKAAPGAVSVSDSAALRVFT</sequence>
<comment type="caution">
    <text evidence="1">The sequence shown here is derived from an EMBL/GenBank/DDBJ whole genome shotgun (WGS) entry which is preliminary data.</text>
</comment>